<dbReference type="Proteomes" id="UP001227268">
    <property type="component" value="Unassembled WGS sequence"/>
</dbReference>
<reference evidence="1" key="1">
    <citation type="submission" date="2023-04" db="EMBL/GenBank/DDBJ databases">
        <title>Draft Genome sequencing of Naganishia species isolated from polar environments using Oxford Nanopore Technology.</title>
        <authorList>
            <person name="Leo P."/>
            <person name="Venkateswaran K."/>
        </authorList>
    </citation>
    <scope>NUCLEOTIDE SEQUENCE</scope>
    <source>
        <strain evidence="1">MNA-CCFEE 5423</strain>
    </source>
</reference>
<evidence type="ECO:0000313" key="2">
    <source>
        <dbReference type="Proteomes" id="UP001227268"/>
    </source>
</evidence>
<evidence type="ECO:0000313" key="1">
    <source>
        <dbReference type="EMBL" id="KAJ9098139.1"/>
    </source>
</evidence>
<dbReference type="EMBL" id="JASBWT010000015">
    <property type="protein sequence ID" value="KAJ9098139.1"/>
    <property type="molecule type" value="Genomic_DNA"/>
</dbReference>
<name>A0ACC2VFE9_9TREE</name>
<sequence length="1179" mass="131955">MASASLGQDPPRRRRPLHEPFSEDRPVPRIEAYFEDLSKPVKQTDDSRAYSTPSWFGTSSARNDVVQSSTRPAQQGGLAGEEEGDEEQHLGAQTKKAREKSRKKDLHRGSSRTVVDPVTLQKFKITNTDASFEDAMDPEKSRGQSVLQRDFPPIEWDSIANETRSEIATHALAAVVPAFILPYLVRFLISLLILSLWWFVVYYHYDKVVQGIFENYKYDAERKRGETTNRKSMAGGMDVNTDKVMGRQKGVGAAGGDETGVQPHRESVEWANQLLASLWPIIDPSLFISLTDMLEDVMQASMPKAINTVRIADLSQGTHPLRIISIRPLDDAETQAAPQHAMDEKNPAANVLDDDNGEGENSTHVNLEVAFAYRALPIKDNKVYSKAKNMHLIIDFGLGMKGVFGKSLPIWVEIRGIVGTMRLRLEMTAKPPFVKHATVSFCGLPKIEIAAIPLIQSALKLNAMNLPLIRTFISNSISTALYEYDTLAMGIVVVTVHAAEVKAADIGGSSDPYVTVSLAKFGKPLFSTRIIMKETQPVWEATAVVLIRPDAFRVKERIALQLYNNKGKMSRHTSALSHLDHAAGKAIPGSIDYSMGFFDKVPPKQRKVPEVEHPEFPENLRNHPEMAPEKPQSLDKDEELVSSMPPDPDYPTGILSIQIHEGYDFEREDIRPSGGGYNNGSAQFKHPPSAESAKREEGDSLPSSYCRLRINDDTVFQTRVKPITSNPFFNTSHEAFVRNFKETTVTIVVRDSKNREQDPLMGMIHLKRTGCWPLRGGVGYGRLRISLLFRGMDVRLPPTLHGFDTATVMIRGALVLTDIESSLSASLCKCKIELRTSHGRSVINEKPKSDGDESVIEFNGGRLALPVKRRFSSPLIIAFTDSLLGVKHKKVAESVVWLMDIPDKSRKRIHIPVYRAKDFSRLEQNYWTPYNFDEESSSSARRHELEYDTSESHHETIQSSQSELEERGLEQIATLSIDLTVEPGLSSAHRSLVKREPRQRVVMEGFDWAIMSGLRHDPVQNQGQSGEESDLDTEHAQSRQQRSEYIEEGDMNEEEDGQSTLNEYLATRRAYNSMADSESSRRPTSGALETTGTSSSNQTGYANSRQSGRKGSMEYTSDEGAGKGWKQKYQEWKSKQRGLMQAKPVRTGTWLKDSVTNGTMKIIDKFDHHARNPDIESEV</sequence>
<proteinExistence type="predicted"/>
<keyword evidence="2" id="KW-1185">Reference proteome</keyword>
<protein>
    <submittedName>
        <fullName evidence="1">Uncharacterized protein</fullName>
    </submittedName>
</protein>
<gene>
    <name evidence="1" type="ORF">QFC21_004468</name>
</gene>
<accession>A0ACC2VFE9</accession>
<organism evidence="1 2">
    <name type="scientific">Naganishia friedmannii</name>
    <dbReference type="NCBI Taxonomy" id="89922"/>
    <lineage>
        <taxon>Eukaryota</taxon>
        <taxon>Fungi</taxon>
        <taxon>Dikarya</taxon>
        <taxon>Basidiomycota</taxon>
        <taxon>Agaricomycotina</taxon>
        <taxon>Tremellomycetes</taxon>
        <taxon>Filobasidiales</taxon>
        <taxon>Filobasidiaceae</taxon>
        <taxon>Naganishia</taxon>
    </lineage>
</organism>
<comment type="caution">
    <text evidence="1">The sequence shown here is derived from an EMBL/GenBank/DDBJ whole genome shotgun (WGS) entry which is preliminary data.</text>
</comment>